<keyword evidence="4 9" id="KW-0547">Nucleotide-binding</keyword>
<dbReference type="InterPro" id="IPR011993">
    <property type="entry name" value="PH-like_dom_sf"/>
</dbReference>
<comment type="similarity">
    <text evidence="9">Belongs to the TRAFAC class dynamin-like GTPase superfamily. Dynamin/Fzo/YdjA family.</text>
</comment>
<keyword evidence="5" id="KW-0378">Hydrolase</keyword>
<dbReference type="InterPro" id="IPR019762">
    <property type="entry name" value="Dynamin_GTPase_CS"/>
</dbReference>
<dbReference type="PROSITE" id="PS51388">
    <property type="entry name" value="GED"/>
    <property type="match status" value="1"/>
</dbReference>
<dbReference type="CDD" id="cd08771">
    <property type="entry name" value="DLP_1"/>
    <property type="match status" value="1"/>
</dbReference>
<dbReference type="InterPro" id="IPR030381">
    <property type="entry name" value="G_DYNAMIN_dom"/>
</dbReference>
<dbReference type="EC" id="3.6.5.5" evidence="1"/>
<dbReference type="PROSITE" id="PS00410">
    <property type="entry name" value="G_DYNAMIN_1"/>
    <property type="match status" value="1"/>
</dbReference>
<evidence type="ECO:0000256" key="3">
    <source>
        <dbReference type="ARBA" id="ARBA00022701"/>
    </source>
</evidence>
<feature type="compositionally biased region" description="Pro residues" evidence="10">
    <location>
        <begin position="795"/>
        <end position="821"/>
    </location>
</feature>
<dbReference type="Gene3D" id="1.20.120.1240">
    <property type="entry name" value="Dynamin, middle domain"/>
    <property type="match status" value="1"/>
</dbReference>
<organism evidence="14 15">
    <name type="scientific">Steinernema carpocapsae</name>
    <name type="common">Entomopathogenic nematode</name>
    <dbReference type="NCBI Taxonomy" id="34508"/>
    <lineage>
        <taxon>Eukaryota</taxon>
        <taxon>Metazoa</taxon>
        <taxon>Ecdysozoa</taxon>
        <taxon>Nematoda</taxon>
        <taxon>Chromadorea</taxon>
        <taxon>Rhabditida</taxon>
        <taxon>Tylenchina</taxon>
        <taxon>Panagrolaimomorpha</taxon>
        <taxon>Strongyloidoidea</taxon>
        <taxon>Steinernematidae</taxon>
        <taxon>Steinernema</taxon>
    </lineage>
</organism>
<dbReference type="SMART" id="SM00302">
    <property type="entry name" value="GED"/>
    <property type="match status" value="1"/>
</dbReference>
<proteinExistence type="inferred from homology"/>
<sequence>MAWENQGMEALIPVINRIQDAFAQLGTTLNFDLPQIAVVGGQSAGKSSVLENFVGKDFLPRGSGIVTRRPLILQLIQDRAEYAEFLHKKGHKFVDFDAVRKEIEDETDRITGQNKGISPVPINLRVFSPHVLNLTLIDLPGLTKVPVGDQPADIETQIRDMILTYISRETCLILAVTPANSDLATSDALKMAREVDPEGRRTIGVLTKLDLMDEGTDAKDILENRLFPLRRGYVGVVNRGQKDIVGRKDIKAALDAERKFFLAHPSYRHMSDKLGTPYLQKTLNNQLTNHIKDTLPSLKENLQKKLYSLEQDVREYKFMQPNDPARKSKMLMSLAQQFTDSVKQSIQGQGKQTGENSVSTTELSRGARIHRIFNERFPFEIVKMTVDEKELRREIQFAIRNAQGIRGSIFTPNEAFEIIVKKQIGRLREPALKCVDLVINEVACSVREAAECASQYPRFRDIVEQIVIQAMREKENETKQHVNYHIDIQMSYINVNHEDFIGFSNAEAKASASTQAQNTGRKNLGNQVIRKGWLSVHNMGIVRGSRDFWFVLTSENLSWYKDEERSSDSTITLVCFRSAKRNTCSLWTESNSATSTPALCPVSTSSRCSTRMESKNIYKDLKTLELGAATLDDVEAWKASFLRAGIYPEVGNQPAEDEDGNPIEDAPSLDPMIERQVETIRNVVESYMRIVTVSVRDVVPKTIVYNIIDKLTEFLATELLAHLYQHNQESLMDEAPEAVQKREEQLRMYAACQQALSIISEISLGSMNPPPPPQNNYMQQPMGGGYNDMHRGNPSPIPPGAQRPAPMPPGFNRPAPAPPRPMMGGPIPNRTLPNPGGMPPMSADMNGPPRIPDRPQIPKRPNHQ</sequence>
<dbReference type="Gene3D" id="3.40.50.300">
    <property type="entry name" value="P-loop containing nucleotide triphosphate hydrolases"/>
    <property type="match status" value="1"/>
</dbReference>
<dbReference type="GO" id="GO:0031623">
    <property type="term" value="P:receptor internalization"/>
    <property type="evidence" value="ECO:0007669"/>
    <property type="project" value="TreeGrafter"/>
</dbReference>
<dbReference type="Pfam" id="PF01031">
    <property type="entry name" value="Dynamin_M"/>
    <property type="match status" value="1"/>
</dbReference>
<comment type="caution">
    <text evidence="14">The sequence shown here is derived from an EMBL/GenBank/DDBJ whole genome shotgun (WGS) entry which is preliminary data.</text>
</comment>
<dbReference type="InterPro" id="IPR027417">
    <property type="entry name" value="P-loop_NTPase"/>
</dbReference>
<accession>A0A4U5NBS2</accession>
<dbReference type="Pfam" id="PF02212">
    <property type="entry name" value="GED"/>
    <property type="match status" value="1"/>
</dbReference>
<dbReference type="FunFam" id="3.40.50.300:FF:000045">
    <property type="entry name" value="dynamin-1 isoform X2"/>
    <property type="match status" value="1"/>
</dbReference>
<dbReference type="InterPro" id="IPR022812">
    <property type="entry name" value="Dynamin"/>
</dbReference>
<dbReference type="PROSITE" id="PS50003">
    <property type="entry name" value="PH_DOMAIN"/>
    <property type="match status" value="1"/>
</dbReference>
<dbReference type="InterPro" id="IPR001849">
    <property type="entry name" value="PH_domain"/>
</dbReference>
<dbReference type="GO" id="GO:0005886">
    <property type="term" value="C:plasma membrane"/>
    <property type="evidence" value="ECO:0007669"/>
    <property type="project" value="TreeGrafter"/>
</dbReference>
<dbReference type="GO" id="GO:0005737">
    <property type="term" value="C:cytoplasm"/>
    <property type="evidence" value="ECO:0007669"/>
    <property type="project" value="TreeGrafter"/>
</dbReference>
<comment type="catalytic activity">
    <reaction evidence="8">
        <text>GTP + H2O = GDP + phosphate + H(+)</text>
        <dbReference type="Rhea" id="RHEA:19669"/>
        <dbReference type="ChEBI" id="CHEBI:15377"/>
        <dbReference type="ChEBI" id="CHEBI:15378"/>
        <dbReference type="ChEBI" id="CHEBI:37565"/>
        <dbReference type="ChEBI" id="CHEBI:43474"/>
        <dbReference type="ChEBI" id="CHEBI:58189"/>
        <dbReference type="EC" id="3.6.5.5"/>
    </reaction>
</comment>
<dbReference type="SUPFAM" id="SSF50729">
    <property type="entry name" value="PH domain-like"/>
    <property type="match status" value="1"/>
</dbReference>
<keyword evidence="3" id="KW-0493">Microtubule</keyword>
<evidence type="ECO:0000256" key="2">
    <source>
        <dbReference type="ARBA" id="ARBA00022583"/>
    </source>
</evidence>
<evidence type="ECO:0000259" key="12">
    <source>
        <dbReference type="PROSITE" id="PS51388"/>
    </source>
</evidence>
<keyword evidence="7" id="KW-0505">Motor protein</keyword>
<dbReference type="PANTHER" id="PTHR11566">
    <property type="entry name" value="DYNAMIN"/>
    <property type="match status" value="1"/>
</dbReference>
<evidence type="ECO:0000313" key="15">
    <source>
        <dbReference type="Proteomes" id="UP000298663"/>
    </source>
</evidence>
<name>A0A4U5NBS2_STECR</name>
<feature type="domain" description="Dynamin-type G" evidence="13">
    <location>
        <begin position="30"/>
        <end position="296"/>
    </location>
</feature>
<dbReference type="PRINTS" id="PR00195">
    <property type="entry name" value="DYNAMIN"/>
</dbReference>
<dbReference type="InterPro" id="IPR045063">
    <property type="entry name" value="Dynamin_N"/>
</dbReference>
<dbReference type="AlphaFoldDB" id="A0A4U5NBS2"/>
<evidence type="ECO:0000256" key="6">
    <source>
        <dbReference type="ARBA" id="ARBA00023134"/>
    </source>
</evidence>
<dbReference type="Pfam" id="PF00350">
    <property type="entry name" value="Dynamin_N"/>
    <property type="match status" value="1"/>
</dbReference>
<protein>
    <recommendedName>
        <fullName evidence="1">dynamin GTPase</fullName>
        <ecNumber evidence="1">3.6.5.5</ecNumber>
    </recommendedName>
</protein>
<dbReference type="GO" id="GO:0003924">
    <property type="term" value="F:GTPase activity"/>
    <property type="evidence" value="ECO:0007669"/>
    <property type="project" value="InterPro"/>
</dbReference>
<evidence type="ECO:0000259" key="11">
    <source>
        <dbReference type="PROSITE" id="PS50003"/>
    </source>
</evidence>
<dbReference type="GO" id="GO:0016185">
    <property type="term" value="P:synaptic vesicle budding from presynaptic endocytic zone membrane"/>
    <property type="evidence" value="ECO:0007669"/>
    <property type="project" value="TreeGrafter"/>
</dbReference>
<dbReference type="PANTHER" id="PTHR11566:SF212">
    <property type="entry name" value="DYNAMIN"/>
    <property type="match status" value="1"/>
</dbReference>
<dbReference type="SMART" id="SM00053">
    <property type="entry name" value="DYNc"/>
    <property type="match status" value="1"/>
</dbReference>
<dbReference type="InterPro" id="IPR003130">
    <property type="entry name" value="GED"/>
</dbReference>
<evidence type="ECO:0000259" key="13">
    <source>
        <dbReference type="PROSITE" id="PS51718"/>
    </source>
</evidence>
<reference evidence="14 15" key="2">
    <citation type="journal article" date="2019" name="G3 (Bethesda)">
        <title>Hybrid Assembly of the Genome of the Entomopathogenic Nematode Steinernema carpocapsae Identifies the X-Chromosome.</title>
        <authorList>
            <person name="Serra L."/>
            <person name="Macchietto M."/>
            <person name="Macias-Munoz A."/>
            <person name="McGill C.J."/>
            <person name="Rodriguez I.M."/>
            <person name="Rodriguez B."/>
            <person name="Murad R."/>
            <person name="Mortazavi A."/>
        </authorList>
    </citation>
    <scope>NUCLEOTIDE SEQUENCE [LARGE SCALE GENOMIC DNA]</scope>
    <source>
        <strain evidence="14 15">ALL</strain>
    </source>
</reference>
<dbReference type="Proteomes" id="UP000298663">
    <property type="component" value="Unassembled WGS sequence"/>
</dbReference>
<evidence type="ECO:0000256" key="8">
    <source>
        <dbReference type="ARBA" id="ARBA00048040"/>
    </source>
</evidence>
<dbReference type="GO" id="GO:0098793">
    <property type="term" value="C:presynapse"/>
    <property type="evidence" value="ECO:0007669"/>
    <property type="project" value="GOC"/>
</dbReference>
<dbReference type="GO" id="GO:0005874">
    <property type="term" value="C:microtubule"/>
    <property type="evidence" value="ECO:0007669"/>
    <property type="project" value="UniProtKB-KW"/>
</dbReference>
<dbReference type="GO" id="GO:0008017">
    <property type="term" value="F:microtubule binding"/>
    <property type="evidence" value="ECO:0007669"/>
    <property type="project" value="TreeGrafter"/>
</dbReference>
<evidence type="ECO:0000256" key="9">
    <source>
        <dbReference type="RuleBase" id="RU003932"/>
    </source>
</evidence>
<feature type="domain" description="GED" evidence="12">
    <location>
        <begin position="677"/>
        <end position="767"/>
    </location>
</feature>
<keyword evidence="15" id="KW-1185">Reference proteome</keyword>
<evidence type="ECO:0000256" key="7">
    <source>
        <dbReference type="ARBA" id="ARBA00023175"/>
    </source>
</evidence>
<dbReference type="InterPro" id="IPR001401">
    <property type="entry name" value="Dynamin_GTPase"/>
</dbReference>
<dbReference type="InterPro" id="IPR020850">
    <property type="entry name" value="GED_dom"/>
</dbReference>
<keyword evidence="6 9" id="KW-0342">GTP-binding</keyword>
<keyword evidence="2" id="KW-0254">Endocytosis</keyword>
<dbReference type="STRING" id="34508.A0A4U5NBS2"/>
<dbReference type="OrthoDB" id="5061070at2759"/>
<dbReference type="Gene3D" id="2.30.29.30">
    <property type="entry name" value="Pleckstrin-homology domain (PH domain)/Phosphotyrosine-binding domain (PTB)"/>
    <property type="match status" value="1"/>
</dbReference>
<evidence type="ECO:0000256" key="10">
    <source>
        <dbReference type="SAM" id="MobiDB-lite"/>
    </source>
</evidence>
<dbReference type="InterPro" id="IPR000375">
    <property type="entry name" value="Dynamin_stalk"/>
</dbReference>
<evidence type="ECO:0000256" key="5">
    <source>
        <dbReference type="ARBA" id="ARBA00022801"/>
    </source>
</evidence>
<dbReference type="PROSITE" id="PS51718">
    <property type="entry name" value="G_DYNAMIN_2"/>
    <property type="match status" value="1"/>
</dbReference>
<dbReference type="EMBL" id="AZBU02000004">
    <property type="protein sequence ID" value="TKR80266.1"/>
    <property type="molecule type" value="Genomic_DNA"/>
</dbReference>
<gene>
    <name evidence="14" type="ORF">L596_014365</name>
</gene>
<evidence type="ECO:0000256" key="4">
    <source>
        <dbReference type="ARBA" id="ARBA00022741"/>
    </source>
</evidence>
<dbReference type="SUPFAM" id="SSF52540">
    <property type="entry name" value="P-loop containing nucleoside triphosphate hydrolases"/>
    <property type="match status" value="1"/>
</dbReference>
<dbReference type="GO" id="GO:0005525">
    <property type="term" value="F:GTP binding"/>
    <property type="evidence" value="ECO:0007669"/>
    <property type="project" value="UniProtKB-KW"/>
</dbReference>
<evidence type="ECO:0000313" key="14">
    <source>
        <dbReference type="EMBL" id="TKR80266.1"/>
    </source>
</evidence>
<evidence type="ECO:0000256" key="1">
    <source>
        <dbReference type="ARBA" id="ARBA00011980"/>
    </source>
</evidence>
<feature type="domain" description="PH" evidence="11">
    <location>
        <begin position="527"/>
        <end position="646"/>
    </location>
</feature>
<reference evidence="14 15" key="1">
    <citation type="journal article" date="2015" name="Genome Biol.">
        <title>Comparative genomics of Steinernema reveals deeply conserved gene regulatory networks.</title>
        <authorList>
            <person name="Dillman A.R."/>
            <person name="Macchietto M."/>
            <person name="Porter C.F."/>
            <person name="Rogers A."/>
            <person name="Williams B."/>
            <person name="Antoshechkin I."/>
            <person name="Lee M.M."/>
            <person name="Goodwin Z."/>
            <person name="Lu X."/>
            <person name="Lewis E.E."/>
            <person name="Goodrich-Blair H."/>
            <person name="Stock S.P."/>
            <person name="Adams B.J."/>
            <person name="Sternberg P.W."/>
            <person name="Mortazavi A."/>
        </authorList>
    </citation>
    <scope>NUCLEOTIDE SEQUENCE [LARGE SCALE GENOMIC DNA]</scope>
    <source>
        <strain evidence="14 15">ALL</strain>
    </source>
</reference>
<feature type="region of interest" description="Disordered" evidence="10">
    <location>
        <begin position="788"/>
        <end position="864"/>
    </location>
</feature>